<keyword evidence="2" id="KW-1185">Reference proteome</keyword>
<dbReference type="Proteomes" id="UP000708576">
    <property type="component" value="Unassembled WGS sequence"/>
</dbReference>
<protein>
    <submittedName>
        <fullName evidence="1">Uncharacterized protein</fullName>
    </submittedName>
</protein>
<reference evidence="1 2" key="1">
    <citation type="journal article" date="2015" name="Int. J. Syst. Evol. Microbiol.">
        <title>Carboxylicivirga linearis sp. nov., isolated from a sea cucumber culture pond.</title>
        <authorList>
            <person name="Wang F.Q."/>
            <person name="Zhou Y.X."/>
            <person name="Lin X.Z."/>
            <person name="Chen G.J."/>
            <person name="Du Z.J."/>
        </authorList>
    </citation>
    <scope>NUCLEOTIDE SEQUENCE [LARGE SCALE GENOMIC DNA]</scope>
    <source>
        <strain evidence="1 2">FB218</strain>
    </source>
</reference>
<proteinExistence type="predicted"/>
<comment type="caution">
    <text evidence="1">The sequence shown here is derived from an EMBL/GenBank/DDBJ whole genome shotgun (WGS) entry which is preliminary data.</text>
</comment>
<gene>
    <name evidence="1" type="ORF">KEM10_14335</name>
</gene>
<evidence type="ECO:0000313" key="1">
    <source>
        <dbReference type="EMBL" id="MBS2099470.1"/>
    </source>
</evidence>
<dbReference type="EMBL" id="JAGUCO010000011">
    <property type="protein sequence ID" value="MBS2099470.1"/>
    <property type="molecule type" value="Genomic_DNA"/>
</dbReference>
<organism evidence="1 2">
    <name type="scientific">Carboxylicivirga linearis</name>
    <dbReference type="NCBI Taxonomy" id="1628157"/>
    <lineage>
        <taxon>Bacteria</taxon>
        <taxon>Pseudomonadati</taxon>
        <taxon>Bacteroidota</taxon>
        <taxon>Bacteroidia</taxon>
        <taxon>Marinilabiliales</taxon>
        <taxon>Marinilabiliaceae</taxon>
        <taxon>Carboxylicivirga</taxon>
    </lineage>
</organism>
<sequence>MFPKFEKHAKHIIQDKERLDKVLTDHKETKSNVKTFTKAEKKYNKTIHKLEKDENISRDSIEVVIQEYLDFKKDVLLTEIDTYTKTKQNIKEEEWNLIIQESIKGFKKFKKFQDKQTEKNHDYWVKLEKKFKSNDEDIKNEITSMIDDYNKYKSKVMLLRSPSNKKLTGYYTTKDELIKMVDVAISAQRKLFDVRLDLRELIFNNPDKFKVNKAMNKLKKVTY</sequence>
<evidence type="ECO:0000313" key="2">
    <source>
        <dbReference type="Proteomes" id="UP000708576"/>
    </source>
</evidence>
<dbReference type="RefSeq" id="WP_212216712.1">
    <property type="nucleotide sequence ID" value="NZ_JAGUCO010000011.1"/>
</dbReference>
<accession>A0ABS5JXF8</accession>
<name>A0ABS5JXF8_9BACT</name>